<evidence type="ECO:0000256" key="3">
    <source>
        <dbReference type="ARBA" id="ARBA00022692"/>
    </source>
</evidence>
<sequence length="80" mass="9021">MKKPLNLTFVLLILFTFTTAYIADAFAVSTFVGPLIMVLAAFKFLLVAFQFMELKKAHLFWKTSIILTLVLLLVLIVGLK</sequence>
<keyword evidence="8" id="KW-1185">Reference proteome</keyword>
<evidence type="ECO:0000256" key="5">
    <source>
        <dbReference type="ARBA" id="ARBA00023136"/>
    </source>
</evidence>
<comment type="caution">
    <text evidence="7">The sequence shown here is derived from an EMBL/GenBank/DDBJ whole genome shotgun (WGS) entry which is preliminary data.</text>
</comment>
<name>A0ABS6XT80_9FLAO</name>
<accession>A0ABS6XT80</accession>
<protein>
    <submittedName>
        <fullName evidence="7">Cytochrome C oxidase subunit IV family protein</fullName>
    </submittedName>
</protein>
<keyword evidence="4 6" id="KW-1133">Transmembrane helix</keyword>
<evidence type="ECO:0000256" key="1">
    <source>
        <dbReference type="ARBA" id="ARBA00004651"/>
    </source>
</evidence>
<dbReference type="RefSeq" id="WP_219316388.1">
    <property type="nucleotide sequence ID" value="NZ_JAHWYN010000003.1"/>
</dbReference>
<gene>
    <name evidence="7" type="ORF">KZH69_05190</name>
</gene>
<keyword evidence="2" id="KW-1003">Cell membrane</keyword>
<keyword evidence="5 6" id="KW-0472">Membrane</keyword>
<evidence type="ECO:0000313" key="7">
    <source>
        <dbReference type="EMBL" id="MBW4359875.1"/>
    </source>
</evidence>
<feature type="transmembrane region" description="Helical" evidence="6">
    <location>
        <begin position="59"/>
        <end position="79"/>
    </location>
</feature>
<reference evidence="7 8" key="1">
    <citation type="submission" date="2021-07" db="EMBL/GenBank/DDBJ databases">
        <title>Flavobacterium sp. nov. isolated from sediment on the Taihu Lake.</title>
        <authorList>
            <person name="Qu J.-H."/>
        </authorList>
    </citation>
    <scope>NUCLEOTIDE SEQUENCE [LARGE SCALE GENOMIC DNA]</scope>
    <source>
        <strain evidence="7 8">NAS39</strain>
    </source>
</reference>
<evidence type="ECO:0000256" key="4">
    <source>
        <dbReference type="ARBA" id="ARBA00022989"/>
    </source>
</evidence>
<evidence type="ECO:0000313" key="8">
    <source>
        <dbReference type="Proteomes" id="UP000812031"/>
    </source>
</evidence>
<evidence type="ECO:0000256" key="6">
    <source>
        <dbReference type="SAM" id="Phobius"/>
    </source>
</evidence>
<dbReference type="EMBL" id="JAHWYN010000003">
    <property type="protein sequence ID" value="MBW4359875.1"/>
    <property type="molecule type" value="Genomic_DNA"/>
</dbReference>
<organism evidence="7 8">
    <name type="scientific">Flavobacterium taihuense</name>
    <dbReference type="NCBI Taxonomy" id="2857508"/>
    <lineage>
        <taxon>Bacteria</taxon>
        <taxon>Pseudomonadati</taxon>
        <taxon>Bacteroidota</taxon>
        <taxon>Flavobacteriia</taxon>
        <taxon>Flavobacteriales</taxon>
        <taxon>Flavobacteriaceae</taxon>
        <taxon>Flavobacterium</taxon>
    </lineage>
</organism>
<keyword evidence="3 6" id="KW-0812">Transmembrane</keyword>
<dbReference type="InterPro" id="IPR005171">
    <property type="entry name" value="Cyt_c_oxidase_su4_prok"/>
</dbReference>
<evidence type="ECO:0000256" key="2">
    <source>
        <dbReference type="ARBA" id="ARBA00022475"/>
    </source>
</evidence>
<dbReference type="Proteomes" id="UP000812031">
    <property type="component" value="Unassembled WGS sequence"/>
</dbReference>
<comment type="subcellular location">
    <subcellularLocation>
        <location evidence="1">Cell membrane</location>
        <topology evidence="1">Multi-pass membrane protein</topology>
    </subcellularLocation>
</comment>
<proteinExistence type="predicted"/>
<dbReference type="Pfam" id="PF03626">
    <property type="entry name" value="COX4_pro"/>
    <property type="match status" value="1"/>
</dbReference>
<feature type="transmembrane region" description="Helical" evidence="6">
    <location>
        <begin position="32"/>
        <end position="52"/>
    </location>
</feature>